<evidence type="ECO:0000313" key="3">
    <source>
        <dbReference type="Proteomes" id="UP000030764"/>
    </source>
</evidence>
<dbReference type="AlphaFoldDB" id="A0A085M111"/>
<proteinExistence type="predicted"/>
<protein>
    <submittedName>
        <fullName evidence="1">Uncharacterized protein</fullName>
    </submittedName>
</protein>
<dbReference type="EMBL" id="KL363246">
    <property type="protein sequence ID" value="KFD50907.1"/>
    <property type="molecule type" value="Genomic_DNA"/>
</dbReference>
<dbReference type="EMBL" id="KL367540">
    <property type="protein sequence ID" value="KFD65332.1"/>
    <property type="molecule type" value="Genomic_DNA"/>
</dbReference>
<evidence type="ECO:0000313" key="2">
    <source>
        <dbReference type="EMBL" id="KFD65332.1"/>
    </source>
</evidence>
<sequence>MNNSEPALKLFDQVEPLQRVSRQEHTNTSVSGGLSRRAISDDIIVRVQKSRYFNFDAIRLLSLKPCRKI</sequence>
<organism evidence="1 3">
    <name type="scientific">Trichuris suis</name>
    <name type="common">pig whipworm</name>
    <dbReference type="NCBI Taxonomy" id="68888"/>
    <lineage>
        <taxon>Eukaryota</taxon>
        <taxon>Metazoa</taxon>
        <taxon>Ecdysozoa</taxon>
        <taxon>Nematoda</taxon>
        <taxon>Enoplea</taxon>
        <taxon>Dorylaimia</taxon>
        <taxon>Trichinellida</taxon>
        <taxon>Trichuridae</taxon>
        <taxon>Trichuris</taxon>
    </lineage>
</organism>
<keyword evidence="3" id="KW-1185">Reference proteome</keyword>
<dbReference type="Proteomes" id="UP000030764">
    <property type="component" value="Unassembled WGS sequence"/>
</dbReference>
<evidence type="ECO:0000313" key="1">
    <source>
        <dbReference type="EMBL" id="KFD50907.1"/>
    </source>
</evidence>
<name>A0A085M111_9BILA</name>
<gene>
    <name evidence="1" type="ORF">M513_08220</name>
    <name evidence="2" type="ORF">M514_08220</name>
</gene>
<reference evidence="1 3" key="1">
    <citation type="journal article" date="2014" name="Nat. Genet.">
        <title>Genome and transcriptome of the porcine whipworm Trichuris suis.</title>
        <authorList>
            <person name="Jex A.R."/>
            <person name="Nejsum P."/>
            <person name="Schwarz E.M."/>
            <person name="Hu L."/>
            <person name="Young N.D."/>
            <person name="Hall R.S."/>
            <person name="Korhonen P.K."/>
            <person name="Liao S."/>
            <person name="Thamsborg S."/>
            <person name="Xia J."/>
            <person name="Xu P."/>
            <person name="Wang S."/>
            <person name="Scheerlinck J.P."/>
            <person name="Hofmann A."/>
            <person name="Sternberg P.W."/>
            <person name="Wang J."/>
            <person name="Gasser R.B."/>
        </authorList>
    </citation>
    <scope>NUCLEOTIDE SEQUENCE [LARGE SCALE GENOMIC DNA]</scope>
    <source>
        <strain evidence="2">DCEP-RM93F</strain>
        <strain evidence="1">DCEP-RM93M</strain>
    </source>
</reference>
<dbReference type="Proteomes" id="UP000030758">
    <property type="component" value="Unassembled WGS sequence"/>
</dbReference>
<accession>A0A085M111</accession>